<name>A0A3R9P4I1_9BACI</name>
<dbReference type="RefSeq" id="WP_125561041.1">
    <property type="nucleotide sequence ID" value="NZ_RBVX01000041.1"/>
</dbReference>
<dbReference type="InterPro" id="IPR045851">
    <property type="entry name" value="AMP-bd_C_sf"/>
</dbReference>
<reference evidence="5 6" key="1">
    <citation type="submission" date="2018-10" db="EMBL/GenBank/DDBJ databases">
        <title>Draft genome sequence of Bacillus salarius IM0101, isolated from a hypersaline soil in Inner Mongolia, China.</title>
        <authorList>
            <person name="Yamprayoonswat W."/>
            <person name="Boonvisut S."/>
            <person name="Jumpathong W."/>
            <person name="Sittihan S."/>
            <person name="Ruangsuj P."/>
            <person name="Wanthongcharoen S."/>
            <person name="Thongpramul N."/>
            <person name="Pimmason S."/>
            <person name="Yu B."/>
            <person name="Yasawong M."/>
        </authorList>
    </citation>
    <scope>NUCLEOTIDE SEQUENCE [LARGE SCALE GENOMIC DNA]</scope>
    <source>
        <strain evidence="5 6">IM0101</strain>
    </source>
</reference>
<dbReference type="GO" id="GO:0031956">
    <property type="term" value="F:medium-chain fatty acid-CoA ligase activity"/>
    <property type="evidence" value="ECO:0007669"/>
    <property type="project" value="TreeGrafter"/>
</dbReference>
<evidence type="ECO:0000259" key="4">
    <source>
        <dbReference type="Pfam" id="PF13193"/>
    </source>
</evidence>
<evidence type="ECO:0000256" key="2">
    <source>
        <dbReference type="ARBA" id="ARBA00022598"/>
    </source>
</evidence>
<keyword evidence="6" id="KW-1185">Reference proteome</keyword>
<dbReference type="Proteomes" id="UP000275076">
    <property type="component" value="Unassembled WGS sequence"/>
</dbReference>
<dbReference type="Pfam" id="PF13193">
    <property type="entry name" value="AMP-binding_C"/>
    <property type="match status" value="1"/>
</dbReference>
<protein>
    <recommendedName>
        <fullName evidence="7">Long-chain acyl-CoA synthetase</fullName>
    </recommendedName>
</protein>
<dbReference type="OrthoDB" id="9757771at2"/>
<dbReference type="PROSITE" id="PS00455">
    <property type="entry name" value="AMP_BINDING"/>
    <property type="match status" value="1"/>
</dbReference>
<sequence>MMNITSTFCENAKINPNKTAVHTNERSITYQALDEKTDTIAHALLESDSTNNENMPLKAAILLSNQIECMEVLLGSAKAGWTAVTFDPKWSHREILAVVEQTKPAILFIDSSFSSLIDILNKKVRVIVCGESYENWISQFEMDPIYLPQEDFSDRPFYMGFTSGTTGLPKGFMRSHESWTTSFRESDKEIQLESTDNISVPGPLVHSLFLFAALHTLHLGATCFLEKTFSGEKLKEKIKTSGITVMYGVPTIYEALFSSVTEPDTKEFFLRKCILSGDKWSCQRKKDWSRMLPNTEWISFYGSSELSFVAILSHADQDKRENGIGYPFSTVEISIRNHTGEEAAEGEAGELFARSPMVFSGYHQEKPVQPGEWISSGDIVWSEKDGFLNLAGRKKNKIVTGGLNVFPEEVENLLLSHSMVKNAVVTGLDDRYWGEKMAALLVVHDQPYKNEEELIEQLKRYCKNHLAAYKCPRQWMTASEVPLTTSGKPARKKIQERFAEERQ</sequence>
<evidence type="ECO:0000313" key="6">
    <source>
        <dbReference type="Proteomes" id="UP000275076"/>
    </source>
</evidence>
<keyword evidence="2" id="KW-0436">Ligase</keyword>
<dbReference type="InterPro" id="IPR020845">
    <property type="entry name" value="AMP-binding_CS"/>
</dbReference>
<feature type="domain" description="AMP-binding enzyme C-terminal" evidence="4">
    <location>
        <begin position="409"/>
        <end position="488"/>
    </location>
</feature>
<evidence type="ECO:0000256" key="1">
    <source>
        <dbReference type="ARBA" id="ARBA00006432"/>
    </source>
</evidence>
<dbReference type="Gene3D" id="3.30.300.30">
    <property type="match status" value="1"/>
</dbReference>
<dbReference type="SUPFAM" id="SSF56801">
    <property type="entry name" value="Acetyl-CoA synthetase-like"/>
    <property type="match status" value="1"/>
</dbReference>
<comment type="caution">
    <text evidence="5">The sequence shown here is derived from an EMBL/GenBank/DDBJ whole genome shotgun (WGS) entry which is preliminary data.</text>
</comment>
<evidence type="ECO:0000313" key="5">
    <source>
        <dbReference type="EMBL" id="RSL30173.1"/>
    </source>
</evidence>
<dbReference type="Pfam" id="PF00501">
    <property type="entry name" value="AMP-binding"/>
    <property type="match status" value="1"/>
</dbReference>
<accession>A0A3R9P4I1</accession>
<dbReference type="Gene3D" id="3.40.50.12780">
    <property type="entry name" value="N-terminal domain of ligase-like"/>
    <property type="match status" value="1"/>
</dbReference>
<organism evidence="5 6">
    <name type="scientific">Salibacterium salarium</name>
    <dbReference type="NCBI Taxonomy" id="284579"/>
    <lineage>
        <taxon>Bacteria</taxon>
        <taxon>Bacillati</taxon>
        <taxon>Bacillota</taxon>
        <taxon>Bacilli</taxon>
        <taxon>Bacillales</taxon>
        <taxon>Bacillaceae</taxon>
    </lineage>
</organism>
<dbReference type="GO" id="GO:0006631">
    <property type="term" value="P:fatty acid metabolic process"/>
    <property type="evidence" value="ECO:0007669"/>
    <property type="project" value="TreeGrafter"/>
</dbReference>
<dbReference type="PANTHER" id="PTHR43201:SF5">
    <property type="entry name" value="MEDIUM-CHAIN ACYL-COA LIGASE ACSF2, MITOCHONDRIAL"/>
    <property type="match status" value="1"/>
</dbReference>
<evidence type="ECO:0000259" key="3">
    <source>
        <dbReference type="Pfam" id="PF00501"/>
    </source>
</evidence>
<dbReference type="PANTHER" id="PTHR43201">
    <property type="entry name" value="ACYL-COA SYNTHETASE"/>
    <property type="match status" value="1"/>
</dbReference>
<gene>
    <name evidence="5" type="ORF">D7Z54_27150</name>
</gene>
<proteinExistence type="inferred from homology"/>
<evidence type="ECO:0008006" key="7">
    <source>
        <dbReference type="Google" id="ProtNLM"/>
    </source>
</evidence>
<dbReference type="InterPro" id="IPR025110">
    <property type="entry name" value="AMP-bd_C"/>
</dbReference>
<dbReference type="InterPro" id="IPR042099">
    <property type="entry name" value="ANL_N_sf"/>
</dbReference>
<feature type="domain" description="AMP-dependent synthetase/ligase" evidence="3">
    <location>
        <begin position="10"/>
        <end position="363"/>
    </location>
</feature>
<dbReference type="EMBL" id="RBVX01000041">
    <property type="protein sequence ID" value="RSL30173.1"/>
    <property type="molecule type" value="Genomic_DNA"/>
</dbReference>
<dbReference type="AlphaFoldDB" id="A0A3R9P4I1"/>
<dbReference type="InterPro" id="IPR000873">
    <property type="entry name" value="AMP-dep_synth/lig_dom"/>
</dbReference>
<comment type="similarity">
    <text evidence="1">Belongs to the ATP-dependent AMP-binding enzyme family.</text>
</comment>